<proteinExistence type="predicted"/>
<sequence length="247" mass="25254">MRTTTAPRPRTLAALLVLGLGGSLLLAACTGSRSDDEVEPPQTPTFHELTVPGDAVPTGVQVGDVSVLGGMGGSSEVPVLVVGKRAVARELPRLAVWSAAAGTQITDEPQLLETVGAPVEVDLDGDPDLSAVAGYSWRAGVEAPYLFTSTDRSRWEQVEIPADLAGLRPVQVAVDGDTTYVLGIDTDDRLAGLRVADGTVEPLDLPKTQDVASVTAAEASGGVLVLATAPSSGTGDGPEIFTSTDGT</sequence>
<comment type="caution">
    <text evidence="1">The sequence shown here is derived from an EMBL/GenBank/DDBJ whole genome shotgun (WGS) entry which is preliminary data.</text>
</comment>
<name>A0ABS7ZE11_9MICO</name>
<dbReference type="RefSeq" id="WP_225565044.1">
    <property type="nucleotide sequence ID" value="NZ_JAIXCQ010000004.1"/>
</dbReference>
<dbReference type="EMBL" id="JAIXCQ010000004">
    <property type="protein sequence ID" value="MCA5893283.1"/>
    <property type="molecule type" value="Genomic_DNA"/>
</dbReference>
<keyword evidence="2" id="KW-1185">Reference proteome</keyword>
<accession>A0ABS7ZE11</accession>
<dbReference type="PROSITE" id="PS51257">
    <property type="entry name" value="PROKAR_LIPOPROTEIN"/>
    <property type="match status" value="1"/>
</dbReference>
<reference evidence="1 2" key="1">
    <citation type="submission" date="2021-09" db="EMBL/GenBank/DDBJ databases">
        <title>Isoptericola luteus sp. nov., a novel bacterium isolated from Harbin, the capital city of Heilongjiang province.</title>
        <authorList>
            <person name="Li J."/>
        </authorList>
    </citation>
    <scope>NUCLEOTIDE SEQUENCE [LARGE SCALE GENOMIC DNA]</scope>
    <source>
        <strain evidence="1 2">NEAU-Y5</strain>
    </source>
</reference>
<protein>
    <recommendedName>
        <fullName evidence="3">Lipoprotein</fullName>
    </recommendedName>
</protein>
<gene>
    <name evidence="1" type="ORF">LEP48_07905</name>
</gene>
<evidence type="ECO:0000313" key="1">
    <source>
        <dbReference type="EMBL" id="MCA5893283.1"/>
    </source>
</evidence>
<organism evidence="1 2">
    <name type="scientific">Isoptericola luteus</name>
    <dbReference type="NCBI Taxonomy" id="2879484"/>
    <lineage>
        <taxon>Bacteria</taxon>
        <taxon>Bacillati</taxon>
        <taxon>Actinomycetota</taxon>
        <taxon>Actinomycetes</taxon>
        <taxon>Micrococcales</taxon>
        <taxon>Promicromonosporaceae</taxon>
        <taxon>Isoptericola</taxon>
    </lineage>
</organism>
<dbReference type="Proteomes" id="UP001319870">
    <property type="component" value="Unassembled WGS sequence"/>
</dbReference>
<evidence type="ECO:0008006" key="3">
    <source>
        <dbReference type="Google" id="ProtNLM"/>
    </source>
</evidence>
<evidence type="ECO:0000313" key="2">
    <source>
        <dbReference type="Proteomes" id="UP001319870"/>
    </source>
</evidence>